<keyword evidence="2" id="KW-1185">Reference proteome</keyword>
<reference evidence="2" key="1">
    <citation type="journal article" date="2019" name="Int. J. Syst. Evol. Microbiol.">
        <title>The Global Catalogue of Microorganisms (GCM) 10K type strain sequencing project: providing services to taxonomists for standard genome sequencing and annotation.</title>
        <authorList>
            <consortium name="The Broad Institute Genomics Platform"/>
            <consortium name="The Broad Institute Genome Sequencing Center for Infectious Disease"/>
            <person name="Wu L."/>
            <person name="Ma J."/>
        </authorList>
    </citation>
    <scope>NUCLEOTIDE SEQUENCE [LARGE SCALE GENOMIC DNA]</scope>
    <source>
        <strain evidence="2">JCM 17858</strain>
    </source>
</reference>
<evidence type="ECO:0000313" key="2">
    <source>
        <dbReference type="Proteomes" id="UP001500394"/>
    </source>
</evidence>
<dbReference type="Pfam" id="PF20102">
    <property type="entry name" value="DUF6492"/>
    <property type="match status" value="1"/>
</dbReference>
<dbReference type="EMBL" id="BAABGR010000015">
    <property type="protein sequence ID" value="GAA4516405.1"/>
    <property type="molecule type" value="Genomic_DNA"/>
</dbReference>
<gene>
    <name evidence="1" type="ORF">GCM10023173_15670</name>
</gene>
<dbReference type="Proteomes" id="UP001500394">
    <property type="component" value="Unassembled WGS sequence"/>
</dbReference>
<dbReference type="SUPFAM" id="SSF53448">
    <property type="entry name" value="Nucleotide-diphospho-sugar transferases"/>
    <property type="match status" value="1"/>
</dbReference>
<organism evidence="1 2">
    <name type="scientific">Sphingobacterium thermophilum</name>
    <dbReference type="NCBI Taxonomy" id="768534"/>
    <lineage>
        <taxon>Bacteria</taxon>
        <taxon>Pseudomonadati</taxon>
        <taxon>Bacteroidota</taxon>
        <taxon>Sphingobacteriia</taxon>
        <taxon>Sphingobacteriales</taxon>
        <taxon>Sphingobacteriaceae</taxon>
        <taxon>Sphingobacterium</taxon>
    </lineage>
</organism>
<evidence type="ECO:0008006" key="3">
    <source>
        <dbReference type="Google" id="ProtNLM"/>
    </source>
</evidence>
<dbReference type="InterPro" id="IPR045499">
    <property type="entry name" value="DUF6492"/>
</dbReference>
<dbReference type="RefSeq" id="WP_345067061.1">
    <property type="nucleotide sequence ID" value="NZ_BAABGR010000015.1"/>
</dbReference>
<accession>A0ABP8R2H0</accession>
<name>A0ABP8R2H0_9SPHI</name>
<comment type="caution">
    <text evidence="1">The sequence shown here is derived from an EMBL/GenBank/DDBJ whole genome shotgun (WGS) entry which is preliminary data.</text>
</comment>
<sequence length="311" mass="36818">MKETPLDIVICIGDNHLKIAEKTIACLIKHFEFHRILIISSSSLINVLREKLLTQDNIIFIDEDTLIPEISLSTLEQYFIRHNAQRKRAGWYYQQFLKMQAAYYCQTPHYLIWDADTVPLRTIHFFEEEKVLIHHSKEYHPPYFDTLYRLLGIKKQISPSFITEHMVINTAVMQSLIHTIQEKNREQSWCFTVLDHIEKQHLSHSGFSEYETYGSYVVQQQAKDFILRSDSYSLKTLRHGSRLFSAHPTTIDLNILKALDYDYVTFEVWDQQRPKKIFKNKILSWGFYLSSLLKLKALSAAILKQFQKRIR</sequence>
<protein>
    <recommendedName>
        <fullName evidence="3">Mannosyltransferase OCH1 and related enzymes</fullName>
    </recommendedName>
</protein>
<dbReference type="InterPro" id="IPR029044">
    <property type="entry name" value="Nucleotide-diphossugar_trans"/>
</dbReference>
<evidence type="ECO:0000313" key="1">
    <source>
        <dbReference type="EMBL" id="GAA4516405.1"/>
    </source>
</evidence>
<proteinExistence type="predicted"/>